<reference evidence="2 3" key="1">
    <citation type="submission" date="2017-05" db="EMBL/GenBank/DDBJ databases">
        <title>Complete and WGS of Bordetella genogroups.</title>
        <authorList>
            <person name="Spilker T."/>
            <person name="LiPuma J."/>
        </authorList>
    </citation>
    <scope>NUCLEOTIDE SEQUENCE [LARGE SCALE GENOMIC DNA]</scope>
    <source>
        <strain evidence="2 3">AU17164</strain>
    </source>
</reference>
<keyword evidence="3" id="KW-1185">Reference proteome</keyword>
<dbReference type="RefSeq" id="WP_086072695.1">
    <property type="nucleotide sequence ID" value="NZ_CP021109.1"/>
</dbReference>
<name>A0A1W6Z214_9BORD</name>
<proteinExistence type="predicted"/>
<accession>A0A1W6Z214</accession>
<dbReference type="AlphaFoldDB" id="A0A1W6Z214"/>
<keyword evidence="1" id="KW-1133">Transmembrane helix</keyword>
<evidence type="ECO:0000313" key="3">
    <source>
        <dbReference type="Proteomes" id="UP000194139"/>
    </source>
</evidence>
<dbReference type="Proteomes" id="UP000194139">
    <property type="component" value="Chromosome"/>
</dbReference>
<evidence type="ECO:0000313" key="2">
    <source>
        <dbReference type="EMBL" id="ARP87159.1"/>
    </source>
</evidence>
<keyword evidence="1" id="KW-0812">Transmembrane</keyword>
<feature type="transmembrane region" description="Helical" evidence="1">
    <location>
        <begin position="26"/>
        <end position="47"/>
    </location>
</feature>
<sequence length="169" mass="17569">MDHTDHPRASNAYQALASHALTGFRFLGWINGLGVLMLAAFSLGVVGGDVDAPELRQPIAAYAIGLAACAIGMLFSYFAHFSVFRQIAAGRAGKGHWLPMLLAAIAYCGSVAAFVIGCWGVAAAGLGSPQDDVAYRSKTAAVAATRPTPWPGTDYTRSGVFAGPVQAVR</sequence>
<evidence type="ECO:0000256" key="1">
    <source>
        <dbReference type="SAM" id="Phobius"/>
    </source>
</evidence>
<protein>
    <submittedName>
        <fullName evidence="2">Uncharacterized protein</fullName>
    </submittedName>
</protein>
<keyword evidence="1" id="KW-0472">Membrane</keyword>
<feature type="transmembrane region" description="Helical" evidence="1">
    <location>
        <begin position="100"/>
        <end position="122"/>
    </location>
</feature>
<dbReference type="EMBL" id="CP021109">
    <property type="protein sequence ID" value="ARP87159.1"/>
    <property type="molecule type" value="Genomic_DNA"/>
</dbReference>
<feature type="transmembrane region" description="Helical" evidence="1">
    <location>
        <begin position="59"/>
        <end position="79"/>
    </location>
</feature>
<organism evidence="2 3">
    <name type="scientific">Bordetella genomosp. 9</name>
    <dbReference type="NCBI Taxonomy" id="1416803"/>
    <lineage>
        <taxon>Bacteria</taxon>
        <taxon>Pseudomonadati</taxon>
        <taxon>Pseudomonadota</taxon>
        <taxon>Betaproteobacteria</taxon>
        <taxon>Burkholderiales</taxon>
        <taxon>Alcaligenaceae</taxon>
        <taxon>Bordetella</taxon>
    </lineage>
</organism>
<gene>
    <name evidence="2" type="ORF">CAL13_13775</name>
</gene>